<feature type="domain" description="DUF7223" evidence="4">
    <location>
        <begin position="217"/>
        <end position="456"/>
    </location>
</feature>
<protein>
    <submittedName>
        <fullName evidence="5">Uncharacterized protein</fullName>
    </submittedName>
</protein>
<gene>
    <name evidence="5" type="ORF">BCR34DRAFT_332991</name>
</gene>
<sequence length="700" mass="74167">MAILYRSFNFLTLWSLVWTVLAADIELKPIRPGDWTGQTLRKRDPSSLQLQNYETFLWQVPDGGKTVLGNFTVYTPGDTEHILAMEKFEDMLKSVKCTPTALTLEFIDDTTFEYAKKVWDWVNGADDHSFLMVAAAGQCGNNTYRTPYMVHSLKYDEGPNIAHLTVTTGKWETLVHSYELRLGKVTPPASSKLIRRKDGDDSTAFSLAKPFDFKVKVEATPLAGELACVGCELTGSLDVDMHVAFGIPDIIDKATFKMQPKGISASINPSLTVTAKTEDKTEWKHTLYPAPIPIYGITLGGFMRLGFFSDFIMGLESTAFDGSITVATGWKATIPDSAFVEVDFRNLGDGIKSSSWMPTFSRKPLTITGKVSMKAQLFIAPTIKLEASALDFGYEGELELKMPTYDMEATYQTSPNGGMCDDGDDVTNAINFQGQLGAEIAFVAGKLHDSTPLEWTIGHAILADPQKKCYALTHKAGGGGGGGGAKSSAPPSPTKSKAAEASNPPASTPTCKSNAGLSGTCISTSSCNNLGGNSEAGHCPGAANIQCCTFSEGSGDTCSANGVSGTCMPTSSCPSSTGVSIPGHCRGPTDIQCCVSKEVQQQATAKNVCTISKAGLSNSGFVGECITTSNCKRLKGTSTPGFCPGGSDVQCCTYGTCEGKPGVCEPVSTCTGTKTPGLCPGGSNIQCCSKDTGNIHPGVE</sequence>
<dbReference type="AlphaFoldDB" id="A0A1Y1ZLH7"/>
<dbReference type="Pfam" id="PF23865">
    <property type="entry name" value="DUF7223"/>
    <property type="match status" value="1"/>
</dbReference>
<evidence type="ECO:0000259" key="3">
    <source>
        <dbReference type="Pfam" id="PF22974"/>
    </source>
</evidence>
<feature type="signal peptide" evidence="2">
    <location>
        <begin position="1"/>
        <end position="22"/>
    </location>
</feature>
<proteinExistence type="predicted"/>
<reference evidence="5 6" key="1">
    <citation type="submission" date="2016-07" db="EMBL/GenBank/DDBJ databases">
        <title>Pervasive Adenine N6-methylation of Active Genes in Fungi.</title>
        <authorList>
            <consortium name="DOE Joint Genome Institute"/>
            <person name="Mondo S.J."/>
            <person name="Dannebaum R.O."/>
            <person name="Kuo R.C."/>
            <person name="Labutti K."/>
            <person name="Haridas S."/>
            <person name="Kuo A."/>
            <person name="Salamov A."/>
            <person name="Ahrendt S.R."/>
            <person name="Lipzen A."/>
            <person name="Sullivan W."/>
            <person name="Andreopoulos W.B."/>
            <person name="Clum A."/>
            <person name="Lindquist E."/>
            <person name="Daum C."/>
            <person name="Ramamoorthy G.K."/>
            <person name="Gryganskyi A."/>
            <person name="Culley D."/>
            <person name="Magnuson J.K."/>
            <person name="James T.Y."/>
            <person name="O'Malley M.A."/>
            <person name="Stajich J.E."/>
            <person name="Spatafora J.W."/>
            <person name="Visel A."/>
            <person name="Grigoriev I.V."/>
        </authorList>
    </citation>
    <scope>NUCLEOTIDE SEQUENCE [LARGE SCALE GENOMIC DNA]</scope>
    <source>
        <strain evidence="5 6">CBS 115471</strain>
    </source>
</reference>
<keyword evidence="2" id="KW-0732">Signal</keyword>
<dbReference type="EMBL" id="MCFA01000064">
    <property type="protein sequence ID" value="ORY11103.1"/>
    <property type="molecule type" value="Genomic_DNA"/>
</dbReference>
<evidence type="ECO:0000256" key="1">
    <source>
        <dbReference type="SAM" id="MobiDB-lite"/>
    </source>
</evidence>
<organism evidence="5 6">
    <name type="scientific">Clohesyomyces aquaticus</name>
    <dbReference type="NCBI Taxonomy" id="1231657"/>
    <lineage>
        <taxon>Eukaryota</taxon>
        <taxon>Fungi</taxon>
        <taxon>Dikarya</taxon>
        <taxon>Ascomycota</taxon>
        <taxon>Pezizomycotina</taxon>
        <taxon>Dothideomycetes</taxon>
        <taxon>Pleosporomycetidae</taxon>
        <taxon>Pleosporales</taxon>
        <taxon>Lindgomycetaceae</taxon>
        <taxon>Clohesyomyces</taxon>
    </lineage>
</organism>
<evidence type="ECO:0000256" key="2">
    <source>
        <dbReference type="SAM" id="SignalP"/>
    </source>
</evidence>
<name>A0A1Y1ZLH7_9PLEO</name>
<evidence type="ECO:0000313" key="5">
    <source>
        <dbReference type="EMBL" id="ORY11103.1"/>
    </source>
</evidence>
<dbReference type="InterPro" id="IPR055647">
    <property type="entry name" value="DUF7223"/>
</dbReference>
<dbReference type="STRING" id="1231657.A0A1Y1ZLH7"/>
<accession>A0A1Y1ZLH7</accession>
<evidence type="ECO:0000259" key="4">
    <source>
        <dbReference type="Pfam" id="PF23865"/>
    </source>
</evidence>
<dbReference type="Proteomes" id="UP000193144">
    <property type="component" value="Unassembled WGS sequence"/>
</dbReference>
<feature type="region of interest" description="Disordered" evidence="1">
    <location>
        <begin position="480"/>
        <end position="511"/>
    </location>
</feature>
<feature type="domain" description="DUF7029" evidence="3">
    <location>
        <begin position="76"/>
        <end position="179"/>
    </location>
</feature>
<dbReference type="Pfam" id="PF22974">
    <property type="entry name" value="DUF7029"/>
    <property type="match status" value="1"/>
</dbReference>
<evidence type="ECO:0000313" key="6">
    <source>
        <dbReference type="Proteomes" id="UP000193144"/>
    </source>
</evidence>
<dbReference type="InterPro" id="IPR054293">
    <property type="entry name" value="DUF7029"/>
</dbReference>
<keyword evidence="6" id="KW-1185">Reference proteome</keyword>
<dbReference type="OrthoDB" id="160645at2759"/>
<feature type="chain" id="PRO_5012824519" evidence="2">
    <location>
        <begin position="23"/>
        <end position="700"/>
    </location>
</feature>
<comment type="caution">
    <text evidence="5">The sequence shown here is derived from an EMBL/GenBank/DDBJ whole genome shotgun (WGS) entry which is preliminary data.</text>
</comment>